<evidence type="ECO:0000313" key="1">
    <source>
        <dbReference type="EMBL" id="CAH6723427.1"/>
    </source>
</evidence>
<keyword evidence="2" id="KW-1185">Reference proteome</keyword>
<reference evidence="1" key="1">
    <citation type="submission" date="2022-06" db="EMBL/GenBank/DDBJ databases">
        <authorList>
            <person name="Legras J.-L."/>
            <person name="Devillers H."/>
            <person name="Grondin C."/>
        </authorList>
    </citation>
    <scope>NUCLEOTIDE SEQUENCE</scope>
    <source>
        <strain evidence="1">CLIB 1444</strain>
    </source>
</reference>
<comment type="caution">
    <text evidence="1">The sequence shown here is derived from an EMBL/GenBank/DDBJ whole genome shotgun (WGS) entry which is preliminary data.</text>
</comment>
<gene>
    <name evidence="1" type="ORF">CLIB1444_15S01046</name>
</gene>
<dbReference type="EMBL" id="CALSDN010000015">
    <property type="protein sequence ID" value="CAH6723427.1"/>
    <property type="molecule type" value="Genomic_DNA"/>
</dbReference>
<protein>
    <submittedName>
        <fullName evidence="1">Uncharacterized protein</fullName>
    </submittedName>
</protein>
<organism evidence="1 2">
    <name type="scientific">[Candida] jaroonii</name>
    <dbReference type="NCBI Taxonomy" id="467808"/>
    <lineage>
        <taxon>Eukaryota</taxon>
        <taxon>Fungi</taxon>
        <taxon>Dikarya</taxon>
        <taxon>Ascomycota</taxon>
        <taxon>Saccharomycotina</taxon>
        <taxon>Pichiomycetes</taxon>
        <taxon>Debaryomycetaceae</taxon>
        <taxon>Yamadazyma</taxon>
    </lineage>
</organism>
<dbReference type="Proteomes" id="UP001152531">
    <property type="component" value="Unassembled WGS sequence"/>
</dbReference>
<evidence type="ECO:0000313" key="2">
    <source>
        <dbReference type="Proteomes" id="UP001152531"/>
    </source>
</evidence>
<proteinExistence type="predicted"/>
<name>A0ACA9YFJ9_9ASCO</name>
<accession>A0ACA9YFJ9</accession>
<sequence length="243" mass="28127">MGKENTSPDLGAQPVFNIPKDLTKVAPEDIPALKYLMAVQSAQKNISSSSHTVDIGKHNQVGSQVRTEVKGYSEPKIKTDFKYWQLKLYEDFMKLKDELYELYIYKDLPVSTSTKNWVKPVGTAAWKKFIHTNPPSTMEVIFKRLDQPQVLSLLVLSRKMLNSKSNTNLCKWIYVLCLRLNDQLDSSDISVVRLLAQRCLRILQQQQDNENWELNSDVEFACHFVILIVNKHFGQRDIYWDTD</sequence>